<reference evidence="14" key="1">
    <citation type="submission" date="2023-03" db="EMBL/GenBank/DDBJ databases">
        <authorList>
            <person name="Steffen K."/>
            <person name="Cardenas P."/>
        </authorList>
    </citation>
    <scope>NUCLEOTIDE SEQUENCE</scope>
</reference>
<dbReference type="FunFam" id="4.10.400.10:FF:000002">
    <property type="entry name" value="Low-density lipoprotein receptor-related protein 1"/>
    <property type="match status" value="1"/>
</dbReference>
<feature type="disulfide bond" evidence="10">
    <location>
        <begin position="29"/>
        <end position="41"/>
    </location>
</feature>
<dbReference type="CDD" id="cd00112">
    <property type="entry name" value="LDLa"/>
    <property type="match status" value="1"/>
</dbReference>
<evidence type="ECO:0000256" key="13">
    <source>
        <dbReference type="SAM" id="SignalP"/>
    </source>
</evidence>
<dbReference type="Pfam" id="PF00057">
    <property type="entry name" value="Ldl_recept_a"/>
    <property type="match status" value="1"/>
</dbReference>
<name>A0AA35WL25_GEOBA</name>
<feature type="transmembrane region" description="Helical" evidence="12">
    <location>
        <begin position="84"/>
        <end position="108"/>
    </location>
</feature>
<dbReference type="InterPro" id="IPR050685">
    <property type="entry name" value="LDLR"/>
</dbReference>
<evidence type="ECO:0000313" key="14">
    <source>
        <dbReference type="EMBL" id="CAI8021026.1"/>
    </source>
</evidence>
<evidence type="ECO:0000256" key="3">
    <source>
        <dbReference type="ARBA" id="ARBA00022692"/>
    </source>
</evidence>
<comment type="caution">
    <text evidence="10">Lacks conserved residue(s) required for the propagation of feature annotation.</text>
</comment>
<dbReference type="EMBL" id="CASHTH010001860">
    <property type="protein sequence ID" value="CAI8021026.1"/>
    <property type="molecule type" value="Genomic_DNA"/>
</dbReference>
<protein>
    <submittedName>
        <fullName evidence="14">Low-density lipoprotein receptor-related protein 8</fullName>
    </submittedName>
</protein>
<keyword evidence="9" id="KW-0325">Glycoprotein</keyword>
<dbReference type="Gene3D" id="4.10.400.10">
    <property type="entry name" value="Low-density Lipoprotein Receptor"/>
    <property type="match status" value="1"/>
</dbReference>
<evidence type="ECO:0000256" key="2">
    <source>
        <dbReference type="ARBA" id="ARBA00004308"/>
    </source>
</evidence>
<dbReference type="SUPFAM" id="SSF57424">
    <property type="entry name" value="LDL receptor-like module"/>
    <property type="match status" value="1"/>
</dbReference>
<feature type="compositionally biased region" description="Polar residues" evidence="11">
    <location>
        <begin position="204"/>
        <end position="222"/>
    </location>
</feature>
<feature type="region of interest" description="Disordered" evidence="11">
    <location>
        <begin position="179"/>
        <end position="287"/>
    </location>
</feature>
<keyword evidence="7 12" id="KW-0472">Membrane</keyword>
<dbReference type="Proteomes" id="UP001174909">
    <property type="component" value="Unassembled WGS sequence"/>
</dbReference>
<dbReference type="PANTHER" id="PTHR24270">
    <property type="entry name" value="LOW-DENSITY LIPOPROTEIN RECEPTOR-RELATED"/>
    <property type="match status" value="1"/>
</dbReference>
<comment type="subcellular location">
    <subcellularLocation>
        <location evidence="2">Endomembrane system</location>
    </subcellularLocation>
    <subcellularLocation>
        <location evidence="1">Membrane</location>
        <topology evidence="1">Single-pass membrane protein</topology>
    </subcellularLocation>
</comment>
<dbReference type="AlphaFoldDB" id="A0AA35WL25"/>
<dbReference type="GO" id="GO:0016192">
    <property type="term" value="P:vesicle-mediated transport"/>
    <property type="evidence" value="ECO:0007669"/>
    <property type="project" value="UniProtKB-ARBA"/>
</dbReference>
<gene>
    <name evidence="14" type="ORF">GBAR_LOCUS12508</name>
</gene>
<feature type="signal peptide" evidence="13">
    <location>
        <begin position="1"/>
        <end position="27"/>
    </location>
</feature>
<feature type="compositionally biased region" description="Pro residues" evidence="11">
    <location>
        <begin position="190"/>
        <end position="200"/>
    </location>
</feature>
<accession>A0AA35WL25</accession>
<evidence type="ECO:0000256" key="7">
    <source>
        <dbReference type="ARBA" id="ARBA00023136"/>
    </source>
</evidence>
<keyword evidence="3 12" id="KW-0812">Transmembrane</keyword>
<feature type="chain" id="PRO_5041443261" evidence="13">
    <location>
        <begin position="28"/>
        <end position="287"/>
    </location>
</feature>
<evidence type="ECO:0000313" key="15">
    <source>
        <dbReference type="Proteomes" id="UP001174909"/>
    </source>
</evidence>
<evidence type="ECO:0000256" key="5">
    <source>
        <dbReference type="ARBA" id="ARBA00022737"/>
    </source>
</evidence>
<dbReference type="InterPro" id="IPR023415">
    <property type="entry name" value="LDLR_class-A_CS"/>
</dbReference>
<dbReference type="PROSITE" id="PS50068">
    <property type="entry name" value="LDLRA_2"/>
    <property type="match status" value="1"/>
</dbReference>
<keyword evidence="5" id="KW-0677">Repeat</keyword>
<keyword evidence="8 10" id="KW-1015">Disulfide bond</keyword>
<sequence>MVPFQVPRFVSVVAVITLLCFVGHSAAECGDNEFTCDDGECVTERWYCDGEEDCYDGSDERAGCVTTTYLPTTAAGEGGSSSSVIAVGLVMGFIAIVIGLCVCCIFCCRPPGHRIVNGRWQPVPWVGRAHETRSAAVLRTSSVSTARRETSFNTSAYGVGGGRGSSVVMYSVAEPQPPTYTHTTSFPPIQRAPPTAPPTHMPQYESSSWQPPYPPTVQSATYDSAPPPYTSSSALPPLPTGDRAPNDVIVPLQTDQSLPSAPGLGTQEDIPPPYSSVMSAPVDSTVM</sequence>
<feature type="disulfide bond" evidence="10">
    <location>
        <begin position="36"/>
        <end position="54"/>
    </location>
</feature>
<dbReference type="GO" id="GO:0012505">
    <property type="term" value="C:endomembrane system"/>
    <property type="evidence" value="ECO:0007669"/>
    <property type="project" value="UniProtKB-SubCell"/>
</dbReference>
<evidence type="ECO:0000256" key="6">
    <source>
        <dbReference type="ARBA" id="ARBA00022989"/>
    </source>
</evidence>
<dbReference type="PANTHER" id="PTHR24270:SF8">
    <property type="entry name" value="LD11117P-RELATED"/>
    <property type="match status" value="1"/>
</dbReference>
<evidence type="ECO:0000256" key="10">
    <source>
        <dbReference type="PROSITE-ProRule" id="PRU00124"/>
    </source>
</evidence>
<evidence type="ECO:0000256" key="11">
    <source>
        <dbReference type="SAM" id="MobiDB-lite"/>
    </source>
</evidence>
<comment type="caution">
    <text evidence="14">The sequence shown here is derived from an EMBL/GenBank/DDBJ whole genome shotgun (WGS) entry which is preliminary data.</text>
</comment>
<evidence type="ECO:0000256" key="1">
    <source>
        <dbReference type="ARBA" id="ARBA00004167"/>
    </source>
</evidence>
<organism evidence="14 15">
    <name type="scientific">Geodia barretti</name>
    <name type="common">Barrett's horny sponge</name>
    <dbReference type="NCBI Taxonomy" id="519541"/>
    <lineage>
        <taxon>Eukaryota</taxon>
        <taxon>Metazoa</taxon>
        <taxon>Porifera</taxon>
        <taxon>Demospongiae</taxon>
        <taxon>Heteroscleromorpha</taxon>
        <taxon>Tetractinellida</taxon>
        <taxon>Astrophorina</taxon>
        <taxon>Geodiidae</taxon>
        <taxon>Geodia</taxon>
    </lineage>
</organism>
<evidence type="ECO:0000256" key="9">
    <source>
        <dbReference type="ARBA" id="ARBA00023180"/>
    </source>
</evidence>
<dbReference type="GO" id="GO:0005886">
    <property type="term" value="C:plasma membrane"/>
    <property type="evidence" value="ECO:0007669"/>
    <property type="project" value="TreeGrafter"/>
</dbReference>
<dbReference type="InterPro" id="IPR002172">
    <property type="entry name" value="LDrepeatLR_classA_rpt"/>
</dbReference>
<keyword evidence="6 12" id="KW-1133">Transmembrane helix</keyword>
<evidence type="ECO:0000256" key="8">
    <source>
        <dbReference type="ARBA" id="ARBA00023157"/>
    </source>
</evidence>
<dbReference type="InterPro" id="IPR036055">
    <property type="entry name" value="LDL_receptor-like_sf"/>
</dbReference>
<keyword evidence="14" id="KW-0449">Lipoprotein</keyword>
<dbReference type="SMART" id="SM00192">
    <property type="entry name" value="LDLa"/>
    <property type="match status" value="1"/>
</dbReference>
<dbReference type="PROSITE" id="PS01209">
    <property type="entry name" value="LDLRA_1"/>
    <property type="match status" value="1"/>
</dbReference>
<evidence type="ECO:0000256" key="4">
    <source>
        <dbReference type="ARBA" id="ARBA00022729"/>
    </source>
</evidence>
<keyword evidence="15" id="KW-1185">Reference proteome</keyword>
<keyword evidence="4 13" id="KW-0732">Signal</keyword>
<proteinExistence type="predicted"/>
<evidence type="ECO:0000256" key="12">
    <source>
        <dbReference type="SAM" id="Phobius"/>
    </source>
</evidence>
<keyword evidence="14" id="KW-0675">Receptor</keyword>